<dbReference type="NCBIfam" id="TIGR01981">
    <property type="entry name" value="sufD"/>
    <property type="match status" value="1"/>
</dbReference>
<dbReference type="PANTHER" id="PTHR43575:SF1">
    <property type="entry name" value="PROTEIN ABCI7, CHLOROPLASTIC"/>
    <property type="match status" value="1"/>
</dbReference>
<sequence length="453" mass="49934">MAEQFHAQQLALASEQARNPLLAALNAAGQQAFAAASVPNRKTEAWKYTSLHNLLTGDFQRTASQSELTAELREAATLGNLKAPRLVFVNGQLNNELSDALALEQVTLFSQANAAQQALISQHLGTVLAQAADNKSGSAHLFNDLNNAAVNDGVLIHIGKNQRLEQPLQISWLTTAEAQPFSLNGRLLMILENGAEATLVEHYASDEQQQNSFTNALTELVIGDNARLQHYRLQLMQEDALHIGSTHVALARDSQYNAFHLGLGTRLTRNDIVINHNVGGSHCELNGVYIPQNQQLLDFHTCVEHKVPHCTSNEVFRGIMNDKARAVFNGRIHIHPQAQKTLAQLSNKNLLLTNTAEVYTKPELEIYADDVKCAHGATVAQLEEKAMFYMQSRGISKKEAEVMLSFGFINELLEALPHEDIASVLRPLLARRFGRDQSLSRHLLENDISGDNA</sequence>
<dbReference type="Pfam" id="PF19295">
    <property type="entry name" value="SufBD_N"/>
    <property type="match status" value="1"/>
</dbReference>
<dbReference type="InterPro" id="IPR055346">
    <property type="entry name" value="Fe-S_cluster_assembly_SufBD"/>
</dbReference>
<evidence type="ECO:0000259" key="2">
    <source>
        <dbReference type="Pfam" id="PF01458"/>
    </source>
</evidence>
<dbReference type="InterPro" id="IPR045595">
    <property type="entry name" value="SufBD_N"/>
</dbReference>
<dbReference type="Proteomes" id="UP001147830">
    <property type="component" value="Unassembled WGS sequence"/>
</dbReference>
<evidence type="ECO:0000313" key="5">
    <source>
        <dbReference type="Proteomes" id="UP001147830"/>
    </source>
</evidence>
<proteinExistence type="inferred from homology"/>
<dbReference type="Pfam" id="PF01458">
    <property type="entry name" value="SUFBD_core"/>
    <property type="match status" value="1"/>
</dbReference>
<dbReference type="EMBL" id="JAOANI010000014">
    <property type="protein sequence ID" value="MCT7358489.1"/>
    <property type="molecule type" value="Genomic_DNA"/>
</dbReference>
<keyword evidence="5" id="KW-1185">Reference proteome</keyword>
<comment type="similarity">
    <text evidence="1">Belongs to the iron-sulfur cluster assembly SufBD family.</text>
</comment>
<gene>
    <name evidence="4" type="primary">sufD</name>
    <name evidence="4" type="ORF">NYR02_05575</name>
</gene>
<organism evidence="4 5">
    <name type="scientific">Thalassolituus pacificus</name>
    <dbReference type="NCBI Taxonomy" id="2975440"/>
    <lineage>
        <taxon>Bacteria</taxon>
        <taxon>Pseudomonadati</taxon>
        <taxon>Pseudomonadota</taxon>
        <taxon>Gammaproteobacteria</taxon>
        <taxon>Oceanospirillales</taxon>
        <taxon>Oceanospirillaceae</taxon>
        <taxon>Thalassolituus</taxon>
    </lineage>
</organism>
<reference evidence="4" key="2">
    <citation type="submission" date="2022-08" db="EMBL/GenBank/DDBJ databases">
        <authorList>
            <person name="Dong C."/>
        </authorList>
    </citation>
    <scope>NUCLEOTIDE SEQUENCE</scope>
    <source>
        <strain evidence="4">59MF3M-4</strain>
    </source>
</reference>
<evidence type="ECO:0000259" key="3">
    <source>
        <dbReference type="Pfam" id="PF19295"/>
    </source>
</evidence>
<comment type="caution">
    <text evidence="4">The sequence shown here is derived from an EMBL/GenBank/DDBJ whole genome shotgun (WGS) entry which is preliminary data.</text>
</comment>
<dbReference type="InterPro" id="IPR037284">
    <property type="entry name" value="SUF_FeS_clus_asmbl_SufBD_sf"/>
</dbReference>
<feature type="domain" description="SUF system FeS cluster assembly SufBD core" evidence="2">
    <location>
        <begin position="181"/>
        <end position="408"/>
    </location>
</feature>
<dbReference type="GO" id="GO:0016226">
    <property type="term" value="P:iron-sulfur cluster assembly"/>
    <property type="evidence" value="ECO:0007669"/>
    <property type="project" value="InterPro"/>
</dbReference>
<dbReference type="RefSeq" id="WP_260975396.1">
    <property type="nucleotide sequence ID" value="NZ_JAOANI010000014.1"/>
</dbReference>
<evidence type="ECO:0000256" key="1">
    <source>
        <dbReference type="ARBA" id="ARBA00043967"/>
    </source>
</evidence>
<protein>
    <submittedName>
        <fullName evidence="4">Fe-S cluster assembly protein SufD</fullName>
    </submittedName>
</protein>
<accession>A0A9X3AR87</accession>
<dbReference type="PANTHER" id="PTHR43575">
    <property type="entry name" value="PROTEIN ABCI7, CHLOROPLASTIC"/>
    <property type="match status" value="1"/>
</dbReference>
<dbReference type="InterPro" id="IPR011542">
    <property type="entry name" value="SUF_FeS_clus_asmbl_SufD"/>
</dbReference>
<reference evidence="4" key="1">
    <citation type="journal article" date="2022" name="Front. Microbiol.">
        <title>Genome-based taxonomic rearrangement of Oceanobacter-related bacteria including the description of Thalassolituus hydrocarbonoclasticus sp. nov. and Thalassolituus pacificus sp. nov. and emended description of the genus Thalassolituus.</title>
        <authorList>
            <person name="Dong C."/>
            <person name="Wei L."/>
            <person name="Wang J."/>
            <person name="Lai Q."/>
            <person name="Huang Z."/>
            <person name="Shao Z."/>
        </authorList>
    </citation>
    <scope>NUCLEOTIDE SEQUENCE</scope>
    <source>
        <strain evidence="4">59MF3M-4</strain>
    </source>
</reference>
<name>A0A9X3AR87_9GAMM</name>
<feature type="domain" description="SUF system FeS cluster assembly SufBD N-terminal" evidence="3">
    <location>
        <begin position="17"/>
        <end position="170"/>
    </location>
</feature>
<dbReference type="SUPFAM" id="SSF101960">
    <property type="entry name" value="Stabilizer of iron transporter SufD"/>
    <property type="match status" value="1"/>
</dbReference>
<dbReference type="AlphaFoldDB" id="A0A9X3AR87"/>
<evidence type="ECO:0000313" key="4">
    <source>
        <dbReference type="EMBL" id="MCT7358489.1"/>
    </source>
</evidence>
<dbReference type="InterPro" id="IPR000825">
    <property type="entry name" value="SUF_FeS_clus_asmbl_SufBD_core"/>
</dbReference>